<dbReference type="EMBL" id="CABPSM010000007">
    <property type="protein sequence ID" value="VVE13532.1"/>
    <property type="molecule type" value="Genomic_DNA"/>
</dbReference>
<keyword evidence="3" id="KW-0238">DNA-binding</keyword>
<accession>A0A5E4VMM0</accession>
<dbReference type="RefSeq" id="WP_343042742.1">
    <property type="nucleotide sequence ID" value="NZ_CABPSM010000007.1"/>
</dbReference>
<gene>
    <name evidence="6" type="ORF">PHO31112_02753</name>
</gene>
<evidence type="ECO:0000313" key="7">
    <source>
        <dbReference type="Proteomes" id="UP000343317"/>
    </source>
</evidence>
<evidence type="ECO:0000256" key="1">
    <source>
        <dbReference type="ARBA" id="ARBA00022491"/>
    </source>
</evidence>
<dbReference type="PANTHER" id="PTHR11019:SF159">
    <property type="entry name" value="TRANSCRIPTIONAL REGULATOR-RELATED"/>
    <property type="match status" value="1"/>
</dbReference>
<dbReference type="Pfam" id="PF02311">
    <property type="entry name" value="AraC_binding"/>
    <property type="match status" value="1"/>
</dbReference>
<dbReference type="PANTHER" id="PTHR11019">
    <property type="entry name" value="HTH-TYPE TRANSCRIPTIONAL REGULATOR NIMR"/>
    <property type="match status" value="1"/>
</dbReference>
<dbReference type="Gene3D" id="2.60.120.10">
    <property type="entry name" value="Jelly Rolls"/>
    <property type="match status" value="1"/>
</dbReference>
<evidence type="ECO:0000313" key="6">
    <source>
        <dbReference type="EMBL" id="VVE13532.1"/>
    </source>
</evidence>
<dbReference type="SUPFAM" id="SSF51182">
    <property type="entry name" value="RmlC-like cupins"/>
    <property type="match status" value="1"/>
</dbReference>
<dbReference type="Proteomes" id="UP000343317">
    <property type="component" value="Unassembled WGS sequence"/>
</dbReference>
<evidence type="ECO:0000259" key="5">
    <source>
        <dbReference type="PROSITE" id="PS01124"/>
    </source>
</evidence>
<dbReference type="PROSITE" id="PS00041">
    <property type="entry name" value="HTH_ARAC_FAMILY_1"/>
    <property type="match status" value="1"/>
</dbReference>
<dbReference type="SUPFAM" id="SSF46689">
    <property type="entry name" value="Homeodomain-like"/>
    <property type="match status" value="1"/>
</dbReference>
<sequence length="289" mass="31904">MSIYRTMDIFFIKMDMRLEMGFASPSEGARALDLGDHESSDLPITGVVTRYPAGHVVPEHSHRRGHLLYAADGVLLIEAATGRWLVPPTTAVWLRPGIPHRLVIPAPAAVHGIFIHEAAAVRLPAQDCVLHVSPLLRELIGALTSLDLKSAHSKREKLLGDLLLEELGLQPPLPFHLPWPSDAQIRRVCDALVSDPAHPAMADDWAATLAMSTKTFHRRFQKCTGLTFGRWRQQTRLMSSMTLLLDGAPITQVALNSGYESHSAYAVAFKKHFGRPPSEFFVSIHRPGS</sequence>
<evidence type="ECO:0000256" key="4">
    <source>
        <dbReference type="ARBA" id="ARBA00023163"/>
    </source>
</evidence>
<keyword evidence="7" id="KW-1185">Reference proteome</keyword>
<reference evidence="6 7" key="1">
    <citation type="submission" date="2019-08" db="EMBL/GenBank/DDBJ databases">
        <authorList>
            <person name="Peeters C."/>
        </authorList>
    </citation>
    <scope>NUCLEOTIDE SEQUENCE [LARGE SCALE GENOMIC DNA]</scope>
    <source>
        <strain evidence="6 7">LMG 31112</strain>
    </source>
</reference>
<protein>
    <submittedName>
        <fullName evidence="6">AraC family transcriptional regulator</fullName>
    </submittedName>
</protein>
<dbReference type="Gene3D" id="1.10.10.60">
    <property type="entry name" value="Homeodomain-like"/>
    <property type="match status" value="2"/>
</dbReference>
<keyword evidence="4" id="KW-0804">Transcription</keyword>
<name>A0A5E4VMM0_9BURK</name>
<organism evidence="6 7">
    <name type="scientific">Pandoraea horticolens</name>
    <dbReference type="NCBI Taxonomy" id="2508298"/>
    <lineage>
        <taxon>Bacteria</taxon>
        <taxon>Pseudomonadati</taxon>
        <taxon>Pseudomonadota</taxon>
        <taxon>Betaproteobacteria</taxon>
        <taxon>Burkholderiales</taxon>
        <taxon>Burkholderiaceae</taxon>
        <taxon>Pandoraea</taxon>
    </lineage>
</organism>
<dbReference type="InterPro" id="IPR009057">
    <property type="entry name" value="Homeodomain-like_sf"/>
</dbReference>
<keyword evidence="2" id="KW-0805">Transcription regulation</keyword>
<dbReference type="GO" id="GO:0043565">
    <property type="term" value="F:sequence-specific DNA binding"/>
    <property type="evidence" value="ECO:0007669"/>
    <property type="project" value="InterPro"/>
</dbReference>
<evidence type="ECO:0000256" key="3">
    <source>
        <dbReference type="ARBA" id="ARBA00023125"/>
    </source>
</evidence>
<dbReference type="GO" id="GO:0003700">
    <property type="term" value="F:DNA-binding transcription factor activity"/>
    <property type="evidence" value="ECO:0007669"/>
    <property type="project" value="InterPro"/>
</dbReference>
<evidence type="ECO:0000256" key="2">
    <source>
        <dbReference type="ARBA" id="ARBA00023015"/>
    </source>
</evidence>
<dbReference type="CDD" id="cd06124">
    <property type="entry name" value="cupin_NimR-like_N"/>
    <property type="match status" value="1"/>
</dbReference>
<dbReference type="AlphaFoldDB" id="A0A5E4VMM0"/>
<dbReference type="SMART" id="SM00342">
    <property type="entry name" value="HTH_ARAC"/>
    <property type="match status" value="1"/>
</dbReference>
<dbReference type="FunFam" id="1.10.10.60:FF:000132">
    <property type="entry name" value="AraC family transcriptional regulator"/>
    <property type="match status" value="1"/>
</dbReference>
<dbReference type="InterPro" id="IPR003313">
    <property type="entry name" value="AraC-bd"/>
</dbReference>
<dbReference type="InterPro" id="IPR018062">
    <property type="entry name" value="HTH_AraC-typ_CS"/>
</dbReference>
<dbReference type="InterPro" id="IPR014710">
    <property type="entry name" value="RmlC-like_jellyroll"/>
</dbReference>
<dbReference type="InterPro" id="IPR018060">
    <property type="entry name" value="HTH_AraC"/>
</dbReference>
<keyword evidence="1" id="KW-0678">Repressor</keyword>
<proteinExistence type="predicted"/>
<dbReference type="Pfam" id="PF12833">
    <property type="entry name" value="HTH_18"/>
    <property type="match status" value="1"/>
</dbReference>
<dbReference type="InterPro" id="IPR011051">
    <property type="entry name" value="RmlC_Cupin_sf"/>
</dbReference>
<feature type="domain" description="HTH araC/xylS-type" evidence="5">
    <location>
        <begin position="186"/>
        <end position="283"/>
    </location>
</feature>
<dbReference type="PROSITE" id="PS01124">
    <property type="entry name" value="HTH_ARAC_FAMILY_2"/>
    <property type="match status" value="1"/>
</dbReference>